<dbReference type="Pfam" id="PF00027">
    <property type="entry name" value="cNMP_binding"/>
    <property type="match status" value="1"/>
</dbReference>
<dbReference type="GO" id="GO:0005829">
    <property type="term" value="C:cytosol"/>
    <property type="evidence" value="ECO:0007669"/>
    <property type="project" value="TreeGrafter"/>
</dbReference>
<dbReference type="InterPro" id="IPR014710">
    <property type="entry name" value="RmlC-like_jellyroll"/>
</dbReference>
<proteinExistence type="predicted"/>
<dbReference type="Proteomes" id="UP000199071">
    <property type="component" value="Unassembled WGS sequence"/>
</dbReference>
<dbReference type="InterPro" id="IPR050397">
    <property type="entry name" value="Env_Response_Regulators"/>
</dbReference>
<gene>
    <name evidence="2" type="ORF">SAMN02982931_02060</name>
</gene>
<dbReference type="RefSeq" id="WP_175478378.1">
    <property type="nucleotide sequence ID" value="NZ_FMXQ01000004.1"/>
</dbReference>
<dbReference type="GO" id="GO:0003700">
    <property type="term" value="F:DNA-binding transcription factor activity"/>
    <property type="evidence" value="ECO:0007669"/>
    <property type="project" value="TreeGrafter"/>
</dbReference>
<protein>
    <submittedName>
        <fullName evidence="2">Cyclic nucleotide-binding domain-containing protein</fullName>
    </submittedName>
</protein>
<dbReference type="SUPFAM" id="SSF51206">
    <property type="entry name" value="cAMP-binding domain-like"/>
    <property type="match status" value="1"/>
</dbReference>
<dbReference type="STRING" id="665467.SAMN02982931_02060"/>
<dbReference type="CDD" id="cd00038">
    <property type="entry name" value="CAP_ED"/>
    <property type="match status" value="1"/>
</dbReference>
<keyword evidence="3" id="KW-1185">Reference proteome</keyword>
<dbReference type="EMBL" id="FMXQ01000004">
    <property type="protein sequence ID" value="SDB27898.1"/>
    <property type="molecule type" value="Genomic_DNA"/>
</dbReference>
<evidence type="ECO:0000313" key="2">
    <source>
        <dbReference type="EMBL" id="SDB27898.1"/>
    </source>
</evidence>
<dbReference type="InterPro" id="IPR018490">
    <property type="entry name" value="cNMP-bd_dom_sf"/>
</dbReference>
<evidence type="ECO:0000313" key="3">
    <source>
        <dbReference type="Proteomes" id="UP000199071"/>
    </source>
</evidence>
<organism evidence="2 3">
    <name type="scientific">Bauldia litoralis</name>
    <dbReference type="NCBI Taxonomy" id="665467"/>
    <lineage>
        <taxon>Bacteria</taxon>
        <taxon>Pseudomonadati</taxon>
        <taxon>Pseudomonadota</taxon>
        <taxon>Alphaproteobacteria</taxon>
        <taxon>Hyphomicrobiales</taxon>
        <taxon>Kaistiaceae</taxon>
        <taxon>Bauldia</taxon>
    </lineage>
</organism>
<name>A0A1G6C548_9HYPH</name>
<dbReference type="AlphaFoldDB" id="A0A1G6C548"/>
<dbReference type="PANTHER" id="PTHR24567">
    <property type="entry name" value="CRP FAMILY TRANSCRIPTIONAL REGULATORY PROTEIN"/>
    <property type="match status" value="1"/>
</dbReference>
<sequence length="143" mass="15063">MPGTTFDIEVIAAADLGVIPLFEGGVVFARGDSADCAYIVQSGSIEIRGVGCSIEVIGPGEIFGAAALLDDCPRSCSAVAVGEAEVIPIHRSLFTSLVRDDPDFALTIMRLVVRRLRATLAKLDDSAMSRPSQIDARMPQLSA</sequence>
<feature type="domain" description="Cyclic nucleotide-binding" evidence="1">
    <location>
        <begin position="23"/>
        <end position="115"/>
    </location>
</feature>
<reference evidence="2 3" key="1">
    <citation type="submission" date="2016-10" db="EMBL/GenBank/DDBJ databases">
        <authorList>
            <person name="de Groot N.N."/>
        </authorList>
    </citation>
    <scope>NUCLEOTIDE SEQUENCE [LARGE SCALE GENOMIC DNA]</scope>
    <source>
        <strain evidence="2 3">ATCC 35022</strain>
    </source>
</reference>
<dbReference type="PANTHER" id="PTHR24567:SF74">
    <property type="entry name" value="HTH-TYPE TRANSCRIPTIONAL REGULATOR ARCR"/>
    <property type="match status" value="1"/>
</dbReference>
<dbReference type="PROSITE" id="PS50042">
    <property type="entry name" value="CNMP_BINDING_3"/>
    <property type="match status" value="1"/>
</dbReference>
<dbReference type="Gene3D" id="2.60.120.10">
    <property type="entry name" value="Jelly Rolls"/>
    <property type="match status" value="1"/>
</dbReference>
<dbReference type="SMART" id="SM00100">
    <property type="entry name" value="cNMP"/>
    <property type="match status" value="1"/>
</dbReference>
<evidence type="ECO:0000259" key="1">
    <source>
        <dbReference type="PROSITE" id="PS50042"/>
    </source>
</evidence>
<dbReference type="InterPro" id="IPR000595">
    <property type="entry name" value="cNMP-bd_dom"/>
</dbReference>
<accession>A0A1G6C548</accession>